<dbReference type="InterPro" id="IPR013766">
    <property type="entry name" value="Thioredoxin_domain"/>
</dbReference>
<gene>
    <name evidence="2" type="ORF">NMK_3525</name>
</gene>
<evidence type="ECO:0000259" key="1">
    <source>
        <dbReference type="PROSITE" id="PS51352"/>
    </source>
</evidence>
<keyword evidence="3" id="KW-1185">Reference proteome</keyword>
<sequence length="168" mass="18248">MRDETMKRIITPLLLTLSITCAAESLTGREAPAFSLTSPNGGQVNLSQYKGKVVYLDFWASWCGPCRKSFPWMNAIQNKYASQGLQVIGVNLDENNGDAAKFLKEMPAQFAIAFDGKAATPALYGVKGMPSSFLIGRDGKVILEHSGFNDADRAELEKNIRAAVEGAK</sequence>
<dbReference type="AlphaFoldDB" id="A0A2R5FCH2"/>
<name>A0A2R5FCH2_9PROT</name>
<dbReference type="PANTHER" id="PTHR42852">
    <property type="entry name" value="THIOL:DISULFIDE INTERCHANGE PROTEIN DSBE"/>
    <property type="match status" value="1"/>
</dbReference>
<comment type="caution">
    <text evidence="2">The sequence shown here is derived from an EMBL/GenBank/DDBJ whole genome shotgun (WGS) entry which is preliminary data.</text>
</comment>
<accession>A0A2R5FCH2</accession>
<organism evidence="2 3">
    <name type="scientific">Novimethylophilus kurashikiensis</name>
    <dbReference type="NCBI Taxonomy" id="1825523"/>
    <lineage>
        <taxon>Bacteria</taxon>
        <taxon>Pseudomonadati</taxon>
        <taxon>Pseudomonadota</taxon>
        <taxon>Betaproteobacteria</taxon>
        <taxon>Nitrosomonadales</taxon>
        <taxon>Methylophilaceae</taxon>
        <taxon>Novimethylophilus</taxon>
    </lineage>
</organism>
<dbReference type="PROSITE" id="PS51352">
    <property type="entry name" value="THIOREDOXIN_2"/>
    <property type="match status" value="1"/>
</dbReference>
<dbReference type="InterPro" id="IPR036249">
    <property type="entry name" value="Thioredoxin-like_sf"/>
</dbReference>
<dbReference type="InterPro" id="IPR050553">
    <property type="entry name" value="Thioredoxin_ResA/DsbE_sf"/>
</dbReference>
<reference evidence="2 3" key="1">
    <citation type="journal article" date="2018" name="Environ. Microbiol.">
        <title>Isolation and genomic characterization of Novimethylophilus kurashikiensis gen. nov. sp. nov., a new lanthanide-dependent methylotrophic species of Methylophilaceae.</title>
        <authorList>
            <person name="Lv H."/>
            <person name="Sahin N."/>
            <person name="Tani A."/>
        </authorList>
    </citation>
    <scope>NUCLEOTIDE SEQUENCE [LARGE SCALE GENOMIC DNA]</scope>
    <source>
        <strain evidence="2 3">La2-4</strain>
    </source>
</reference>
<evidence type="ECO:0000313" key="2">
    <source>
        <dbReference type="EMBL" id="GBG15907.1"/>
    </source>
</evidence>
<dbReference type="EMBL" id="BDOQ01000023">
    <property type="protein sequence ID" value="GBG15907.1"/>
    <property type="molecule type" value="Genomic_DNA"/>
</dbReference>
<dbReference type="InterPro" id="IPR013740">
    <property type="entry name" value="Redoxin"/>
</dbReference>
<protein>
    <submittedName>
        <fullName evidence="2">Thioredoxin</fullName>
    </submittedName>
</protein>
<evidence type="ECO:0000313" key="3">
    <source>
        <dbReference type="Proteomes" id="UP000245081"/>
    </source>
</evidence>
<dbReference type="GO" id="GO:0016491">
    <property type="term" value="F:oxidoreductase activity"/>
    <property type="evidence" value="ECO:0007669"/>
    <property type="project" value="InterPro"/>
</dbReference>
<dbReference type="PANTHER" id="PTHR42852:SF18">
    <property type="entry name" value="CHROMOSOME UNDETERMINED SCAFFOLD_47, WHOLE GENOME SHOTGUN SEQUENCE"/>
    <property type="match status" value="1"/>
</dbReference>
<dbReference type="Proteomes" id="UP000245081">
    <property type="component" value="Unassembled WGS sequence"/>
</dbReference>
<dbReference type="Pfam" id="PF08534">
    <property type="entry name" value="Redoxin"/>
    <property type="match status" value="1"/>
</dbReference>
<proteinExistence type="predicted"/>
<dbReference type="Gene3D" id="3.40.30.10">
    <property type="entry name" value="Glutaredoxin"/>
    <property type="match status" value="1"/>
</dbReference>
<dbReference type="CDD" id="cd02966">
    <property type="entry name" value="TlpA_like_family"/>
    <property type="match status" value="1"/>
</dbReference>
<dbReference type="SUPFAM" id="SSF52833">
    <property type="entry name" value="Thioredoxin-like"/>
    <property type="match status" value="1"/>
</dbReference>
<feature type="domain" description="Thioredoxin" evidence="1">
    <location>
        <begin position="25"/>
        <end position="165"/>
    </location>
</feature>